<feature type="region of interest" description="Disordered" evidence="1">
    <location>
        <begin position="191"/>
        <end position="212"/>
    </location>
</feature>
<feature type="transmembrane region" description="Helical" evidence="2">
    <location>
        <begin position="5"/>
        <end position="25"/>
    </location>
</feature>
<gene>
    <name evidence="3" type="ORF">CCHLO57077_00019366</name>
</gene>
<dbReference type="EMBL" id="CABFNP030000740">
    <property type="protein sequence ID" value="CAI6082997.1"/>
    <property type="molecule type" value="Genomic_DNA"/>
</dbReference>
<accession>A0AA35LWE6</accession>
<proteinExistence type="predicted"/>
<protein>
    <submittedName>
        <fullName evidence="3">Uncharacterized protein</fullName>
    </submittedName>
</protein>
<reference evidence="3" key="1">
    <citation type="submission" date="2023-01" db="EMBL/GenBank/DDBJ databases">
        <authorList>
            <person name="Piombo E."/>
        </authorList>
    </citation>
    <scope>NUCLEOTIDE SEQUENCE</scope>
</reference>
<name>A0AA35LWE6_9HYPO</name>
<comment type="caution">
    <text evidence="3">The sequence shown here is derived from an EMBL/GenBank/DDBJ whole genome shotgun (WGS) entry which is preliminary data.</text>
</comment>
<evidence type="ECO:0000256" key="2">
    <source>
        <dbReference type="SAM" id="Phobius"/>
    </source>
</evidence>
<keyword evidence="4" id="KW-1185">Reference proteome</keyword>
<keyword evidence="2" id="KW-0472">Membrane</keyword>
<evidence type="ECO:0000256" key="1">
    <source>
        <dbReference type="SAM" id="MobiDB-lite"/>
    </source>
</evidence>
<keyword evidence="2" id="KW-0812">Transmembrane</keyword>
<evidence type="ECO:0000313" key="3">
    <source>
        <dbReference type="EMBL" id="CAI6082997.1"/>
    </source>
</evidence>
<organism evidence="3 4">
    <name type="scientific">Clonostachys chloroleuca</name>
    <dbReference type="NCBI Taxonomy" id="1926264"/>
    <lineage>
        <taxon>Eukaryota</taxon>
        <taxon>Fungi</taxon>
        <taxon>Dikarya</taxon>
        <taxon>Ascomycota</taxon>
        <taxon>Pezizomycotina</taxon>
        <taxon>Sordariomycetes</taxon>
        <taxon>Hypocreomycetidae</taxon>
        <taxon>Hypocreales</taxon>
        <taxon>Bionectriaceae</taxon>
        <taxon>Clonostachys</taxon>
    </lineage>
</organism>
<evidence type="ECO:0000313" key="4">
    <source>
        <dbReference type="Proteomes" id="UP001160390"/>
    </source>
</evidence>
<dbReference type="AlphaFoldDB" id="A0AA35LWE6"/>
<sequence>MAAGVWLVCLIGGWLLLELIALVLLSVEHGQQVKLPLALSSSIHIILATVSLWGVAIIQIVAIIFTFTVIIKEECWWKWLIVLECIEVLVVVILAMIPNIPAPLELAYIAPFTSQVATVGILFLASREISFEIKRIVDHLLLLGFFIILTSATVLGHSLASYYTRLKLTQWLLYMAISTVGYRLPESSRRTSRADRGSELELAPTPGLRDDS</sequence>
<dbReference type="Proteomes" id="UP001160390">
    <property type="component" value="Unassembled WGS sequence"/>
</dbReference>
<feature type="transmembrane region" description="Helical" evidence="2">
    <location>
        <begin position="79"/>
        <end position="100"/>
    </location>
</feature>
<feature type="non-terminal residue" evidence="3">
    <location>
        <position position="212"/>
    </location>
</feature>
<feature type="transmembrane region" description="Helical" evidence="2">
    <location>
        <begin position="136"/>
        <end position="156"/>
    </location>
</feature>
<feature type="transmembrane region" description="Helical" evidence="2">
    <location>
        <begin position="45"/>
        <end position="67"/>
    </location>
</feature>
<feature type="transmembrane region" description="Helical" evidence="2">
    <location>
        <begin position="106"/>
        <end position="124"/>
    </location>
</feature>
<keyword evidence="2" id="KW-1133">Transmembrane helix</keyword>